<dbReference type="AlphaFoldDB" id="A0A0E9Q396"/>
<name>A0A0E9Q396_ANGAN</name>
<dbReference type="EMBL" id="GBXM01097787">
    <property type="protein sequence ID" value="JAH10790.1"/>
    <property type="molecule type" value="Transcribed_RNA"/>
</dbReference>
<feature type="region of interest" description="Disordered" evidence="1">
    <location>
        <begin position="16"/>
        <end position="49"/>
    </location>
</feature>
<evidence type="ECO:0000313" key="2">
    <source>
        <dbReference type="EMBL" id="JAH10790.1"/>
    </source>
</evidence>
<organism evidence="2">
    <name type="scientific">Anguilla anguilla</name>
    <name type="common">European freshwater eel</name>
    <name type="synonym">Muraena anguilla</name>
    <dbReference type="NCBI Taxonomy" id="7936"/>
    <lineage>
        <taxon>Eukaryota</taxon>
        <taxon>Metazoa</taxon>
        <taxon>Chordata</taxon>
        <taxon>Craniata</taxon>
        <taxon>Vertebrata</taxon>
        <taxon>Euteleostomi</taxon>
        <taxon>Actinopterygii</taxon>
        <taxon>Neopterygii</taxon>
        <taxon>Teleostei</taxon>
        <taxon>Anguilliformes</taxon>
        <taxon>Anguillidae</taxon>
        <taxon>Anguilla</taxon>
    </lineage>
</organism>
<reference evidence="2" key="1">
    <citation type="submission" date="2014-11" db="EMBL/GenBank/DDBJ databases">
        <authorList>
            <person name="Amaro Gonzalez C."/>
        </authorList>
    </citation>
    <scope>NUCLEOTIDE SEQUENCE</scope>
</reference>
<evidence type="ECO:0000256" key="1">
    <source>
        <dbReference type="SAM" id="MobiDB-lite"/>
    </source>
</evidence>
<accession>A0A0E9Q396</accession>
<reference evidence="2" key="2">
    <citation type="journal article" date="2015" name="Fish Shellfish Immunol.">
        <title>Early steps in the European eel (Anguilla anguilla)-Vibrio vulnificus interaction in the gills: Role of the RtxA13 toxin.</title>
        <authorList>
            <person name="Callol A."/>
            <person name="Pajuelo D."/>
            <person name="Ebbesson L."/>
            <person name="Teles M."/>
            <person name="MacKenzie S."/>
            <person name="Amaro C."/>
        </authorList>
    </citation>
    <scope>NUCLEOTIDE SEQUENCE</scope>
</reference>
<proteinExistence type="predicted"/>
<feature type="compositionally biased region" description="Basic and acidic residues" evidence="1">
    <location>
        <begin position="25"/>
        <end position="34"/>
    </location>
</feature>
<sequence>MIIFLTVQHYSPLSYRKLISPPAPDSKERNRNQDGDQQNLTRFVNSIRR</sequence>
<feature type="compositionally biased region" description="Polar residues" evidence="1">
    <location>
        <begin position="35"/>
        <end position="49"/>
    </location>
</feature>
<protein>
    <submittedName>
        <fullName evidence="2">Uncharacterized protein</fullName>
    </submittedName>
</protein>